<reference evidence="2" key="1">
    <citation type="submission" date="2014-09" db="EMBL/GenBank/DDBJ databases">
        <authorList>
            <person name="Magalhaes I.L.F."/>
            <person name="Oliveira U."/>
            <person name="Santos F.R."/>
            <person name="Vidigal T.H.D.A."/>
            <person name="Brescovit A.D."/>
            <person name="Santos A.J."/>
        </authorList>
    </citation>
    <scope>NUCLEOTIDE SEQUENCE</scope>
    <source>
        <tissue evidence="2">Shoot tissue taken approximately 20 cm above the soil surface</tissue>
    </source>
</reference>
<proteinExistence type="predicted"/>
<accession>A0A0A9DUN0</accession>
<reference evidence="2" key="2">
    <citation type="journal article" date="2015" name="Data Brief">
        <title>Shoot transcriptome of the giant reed, Arundo donax.</title>
        <authorList>
            <person name="Barrero R.A."/>
            <person name="Guerrero F.D."/>
            <person name="Moolhuijzen P."/>
            <person name="Goolsby J.A."/>
            <person name="Tidwell J."/>
            <person name="Bellgard S.E."/>
            <person name="Bellgard M.I."/>
        </authorList>
    </citation>
    <scope>NUCLEOTIDE SEQUENCE</scope>
    <source>
        <tissue evidence="2">Shoot tissue taken approximately 20 cm above the soil surface</tissue>
    </source>
</reference>
<feature type="signal peptide" evidence="1">
    <location>
        <begin position="1"/>
        <end position="17"/>
    </location>
</feature>
<evidence type="ECO:0000256" key="1">
    <source>
        <dbReference type="SAM" id="SignalP"/>
    </source>
</evidence>
<organism evidence="2">
    <name type="scientific">Arundo donax</name>
    <name type="common">Giant reed</name>
    <name type="synonym">Donax arundinaceus</name>
    <dbReference type="NCBI Taxonomy" id="35708"/>
    <lineage>
        <taxon>Eukaryota</taxon>
        <taxon>Viridiplantae</taxon>
        <taxon>Streptophyta</taxon>
        <taxon>Embryophyta</taxon>
        <taxon>Tracheophyta</taxon>
        <taxon>Spermatophyta</taxon>
        <taxon>Magnoliopsida</taxon>
        <taxon>Liliopsida</taxon>
        <taxon>Poales</taxon>
        <taxon>Poaceae</taxon>
        <taxon>PACMAD clade</taxon>
        <taxon>Arundinoideae</taxon>
        <taxon>Arundineae</taxon>
        <taxon>Arundo</taxon>
    </lineage>
</organism>
<keyword evidence="1" id="KW-0732">Signal</keyword>
<dbReference type="AlphaFoldDB" id="A0A0A9DUN0"/>
<feature type="chain" id="PRO_5002043807" evidence="1">
    <location>
        <begin position="18"/>
        <end position="22"/>
    </location>
</feature>
<evidence type="ECO:0000313" key="2">
    <source>
        <dbReference type="EMBL" id="JAD92264.1"/>
    </source>
</evidence>
<protein>
    <submittedName>
        <fullName evidence="2">Cl2727_2b</fullName>
    </submittedName>
</protein>
<dbReference type="EMBL" id="GBRH01205631">
    <property type="protein sequence ID" value="JAD92264.1"/>
    <property type="molecule type" value="Transcribed_RNA"/>
</dbReference>
<sequence length="22" mass="2627">MFLVVTLLLWLVWISSSQRTPH</sequence>
<name>A0A0A9DUN0_ARUDO</name>